<dbReference type="InterPro" id="IPR013766">
    <property type="entry name" value="Thioredoxin_domain"/>
</dbReference>
<evidence type="ECO:0000259" key="2">
    <source>
        <dbReference type="Pfam" id="PF00085"/>
    </source>
</evidence>
<proteinExistence type="predicted"/>
<dbReference type="Gene3D" id="3.40.30.10">
    <property type="entry name" value="Glutaredoxin"/>
    <property type="match status" value="1"/>
</dbReference>
<keyword evidence="5" id="KW-1185">Reference proteome</keyword>
<protein>
    <submittedName>
        <fullName evidence="3">Thioredoxin domain-containing protein</fullName>
    </submittedName>
</protein>
<comment type="caution">
    <text evidence="3">The sequence shown here is derived from an EMBL/GenBank/DDBJ whole genome shotgun (WGS) entry which is preliminary data.</text>
</comment>
<name>S9V073_9TRYP</name>
<feature type="region of interest" description="Disordered" evidence="1">
    <location>
        <begin position="48"/>
        <end position="86"/>
    </location>
</feature>
<dbReference type="InterPro" id="IPR036249">
    <property type="entry name" value="Thioredoxin-like_sf"/>
</dbReference>
<dbReference type="Pfam" id="PF00085">
    <property type="entry name" value="Thioredoxin"/>
    <property type="match status" value="1"/>
</dbReference>
<evidence type="ECO:0000313" key="4">
    <source>
        <dbReference type="EMBL" id="EPY34691.1"/>
    </source>
</evidence>
<sequence length="245" mass="27930">MLGSGKSSGVVNEASNLKANQNLTNTIEQMSTKAYMSQRDPGDVIPTHQRKANTESKNGLSNYTTYDPEAEKAAERVQRGGVDDDDDEDMELLALRRARMQRMKMQTDQEAVWRGKQHGEYREIGQDDFFNIVVREKGGSDHVVVHFYHKDFESCKQLDYRLSQLARQLLYVRFVKIDAERSPFLVERLRVMTLPCCLLFKNDVCIDRILGFEGCVGEDGLLDPELLRERIERTMQMSASAAPAS</sequence>
<accession>S9V073</accession>
<evidence type="ECO:0000313" key="5">
    <source>
        <dbReference type="Proteomes" id="UP000015354"/>
    </source>
</evidence>
<dbReference type="AlphaFoldDB" id="S9V073"/>
<evidence type="ECO:0000313" key="3">
    <source>
        <dbReference type="EMBL" id="EPY34424.1"/>
    </source>
</evidence>
<dbReference type="EMBL" id="ATMH01001411">
    <property type="protein sequence ID" value="EPY34691.1"/>
    <property type="molecule type" value="Genomic_DNA"/>
</dbReference>
<dbReference type="OrthoDB" id="10257948at2759"/>
<feature type="compositionally biased region" description="Polar residues" evidence="1">
    <location>
        <begin position="55"/>
        <end position="65"/>
    </location>
</feature>
<dbReference type="Proteomes" id="UP000015354">
    <property type="component" value="Unassembled WGS sequence"/>
</dbReference>
<dbReference type="SUPFAM" id="SSF52833">
    <property type="entry name" value="Thioredoxin-like"/>
    <property type="match status" value="1"/>
</dbReference>
<reference evidence="3" key="2">
    <citation type="submission" date="2013-03" db="EMBL/GenBank/DDBJ databases">
        <authorList>
            <person name="Motta M.C.M."/>
            <person name="Martins A.C.A."/>
            <person name="Preta C.M.C.C."/>
            <person name="Silva R."/>
            <person name="de Souza S.S."/>
            <person name="Klein C.C."/>
            <person name="de Almeida L.G.P."/>
            <person name="Cunha O.L."/>
            <person name="Colabardini A.C."/>
            <person name="Lima B.A."/>
            <person name="Machado C.R."/>
            <person name="Soares C.M.A."/>
            <person name="de Menezes C.B.A."/>
            <person name="Bartolomeu D.C."/>
            <person name="Grisard E.C."/>
            <person name="Fantinatti-Garboggini F."/>
            <person name="Rodrigues-Luiz G.F."/>
            <person name="Wagner G."/>
            <person name="Goldman G.H."/>
            <person name="Fietto J.L.R."/>
            <person name="Ciapina L.P."/>
            <person name="Brocchi M."/>
            <person name="Elias M.C."/>
            <person name="Goldman M.H.S."/>
            <person name="Sagot M.-F."/>
            <person name="Pereira M."/>
            <person name="Stoco P.H."/>
            <person name="Teixeira S.M.R."/>
            <person name="de Mendonca-Neto R.P."/>
            <person name="Maciel T.E.F."/>
            <person name="Mendes T.A.O."/>
            <person name="Urmenyi T.P."/>
            <person name="Teixeira M.M.G."/>
            <person name="de Camargo E.F.P."/>
            <person name="de Sousa W."/>
            <person name="Schenkman S."/>
            <person name="de Vasconcelos A.T.R."/>
        </authorList>
    </citation>
    <scope>NUCLEOTIDE SEQUENCE</scope>
</reference>
<dbReference type="EMBL" id="ATMH01001591">
    <property type="protein sequence ID" value="EPY34424.1"/>
    <property type="molecule type" value="Genomic_DNA"/>
</dbReference>
<evidence type="ECO:0000256" key="1">
    <source>
        <dbReference type="SAM" id="MobiDB-lite"/>
    </source>
</evidence>
<feature type="compositionally biased region" description="Basic and acidic residues" evidence="1">
    <location>
        <begin position="69"/>
        <end position="82"/>
    </location>
</feature>
<feature type="domain" description="Thioredoxin" evidence="2">
    <location>
        <begin position="129"/>
        <end position="209"/>
    </location>
</feature>
<reference evidence="3 5" key="1">
    <citation type="journal article" date="2013" name="PLoS ONE">
        <title>Predicting the Proteins of Angomonas deanei, Strigomonas culicis and Their Respective Endosymbionts Reveals New Aspects of the Trypanosomatidae Family.</title>
        <authorList>
            <person name="Motta M.C."/>
            <person name="Martins A.C."/>
            <person name="de Souza S.S."/>
            <person name="Catta-Preta C.M."/>
            <person name="Silva R."/>
            <person name="Klein C.C."/>
            <person name="de Almeida L.G."/>
            <person name="de Lima Cunha O."/>
            <person name="Ciapina L.P."/>
            <person name="Brocchi M."/>
            <person name="Colabardini A.C."/>
            <person name="de Araujo Lima B."/>
            <person name="Machado C.R."/>
            <person name="de Almeida Soares C.M."/>
            <person name="Probst C.M."/>
            <person name="de Menezes C.B."/>
            <person name="Thompson C.E."/>
            <person name="Bartholomeu D.C."/>
            <person name="Gradia D.F."/>
            <person name="Pavoni D.P."/>
            <person name="Grisard E.C."/>
            <person name="Fantinatti-Garboggini F."/>
            <person name="Marchini F.K."/>
            <person name="Rodrigues-Luiz G.F."/>
            <person name="Wagner G."/>
            <person name="Goldman G.H."/>
            <person name="Fietto J.L."/>
            <person name="Elias M.C."/>
            <person name="Goldman M.H."/>
            <person name="Sagot M.F."/>
            <person name="Pereira M."/>
            <person name="Stoco P.H."/>
            <person name="de Mendonca-Neto R.P."/>
            <person name="Teixeira S.M."/>
            <person name="Maciel T.E."/>
            <person name="de Oliveira Mendes T.A."/>
            <person name="Urmenyi T.P."/>
            <person name="de Souza W."/>
            <person name="Schenkman S."/>
            <person name="de Vasconcelos A.T."/>
        </authorList>
    </citation>
    <scope>NUCLEOTIDE SEQUENCE [LARGE SCALE GENOMIC DNA]</scope>
</reference>
<gene>
    <name evidence="4" type="ORF">STCU_01411</name>
    <name evidence="3" type="ORF">STCU_01591</name>
</gene>
<dbReference type="PANTHER" id="PTHR21148">
    <property type="entry name" value="THIOREDOXIN DOMAIN-CONTAINING PROTEIN 9"/>
    <property type="match status" value="1"/>
</dbReference>
<organism evidence="3 5">
    <name type="scientific">Strigomonas culicis</name>
    <dbReference type="NCBI Taxonomy" id="28005"/>
    <lineage>
        <taxon>Eukaryota</taxon>
        <taxon>Discoba</taxon>
        <taxon>Euglenozoa</taxon>
        <taxon>Kinetoplastea</taxon>
        <taxon>Metakinetoplastina</taxon>
        <taxon>Trypanosomatida</taxon>
        <taxon>Trypanosomatidae</taxon>
        <taxon>Strigomonadinae</taxon>
        <taxon>Strigomonas</taxon>
    </lineage>
</organism>